<dbReference type="PANTHER" id="PTHR11937">
    <property type="entry name" value="ACTIN"/>
    <property type="match status" value="1"/>
</dbReference>
<evidence type="ECO:0000256" key="1">
    <source>
        <dbReference type="ARBA" id="ARBA00004245"/>
    </source>
</evidence>
<dbReference type="GO" id="GO:0005524">
    <property type="term" value="F:ATP binding"/>
    <property type="evidence" value="ECO:0007669"/>
    <property type="project" value="UniProtKB-KW"/>
</dbReference>
<dbReference type="EMBL" id="HBKR01013209">
    <property type="protein sequence ID" value="CAE2299903.1"/>
    <property type="molecule type" value="Transcribed_RNA"/>
</dbReference>
<comment type="subcellular location">
    <subcellularLocation>
        <location evidence="1">Cytoplasm</location>
        <location evidence="1">Cytoskeleton</location>
    </subcellularLocation>
</comment>
<keyword evidence="3" id="KW-0547">Nucleotide-binding</keyword>
<dbReference type="SMART" id="SM00268">
    <property type="entry name" value="ACTIN"/>
    <property type="match status" value="1"/>
</dbReference>
<evidence type="ECO:0000256" key="6">
    <source>
        <dbReference type="RuleBase" id="RU000487"/>
    </source>
</evidence>
<accession>A0A7S4KMT9</accession>
<evidence type="ECO:0000256" key="4">
    <source>
        <dbReference type="ARBA" id="ARBA00022840"/>
    </source>
</evidence>
<keyword evidence="4" id="KW-0067">ATP-binding</keyword>
<gene>
    <name evidence="7" type="ORF">NAES01612_LOCUS8765</name>
</gene>
<keyword evidence="5" id="KW-0206">Cytoskeleton</keyword>
<protein>
    <recommendedName>
        <fullName evidence="8">Actin</fullName>
    </recommendedName>
</protein>
<dbReference type="SUPFAM" id="SSF53067">
    <property type="entry name" value="Actin-like ATPase domain"/>
    <property type="match status" value="2"/>
</dbReference>
<dbReference type="FunFam" id="3.90.640.10:FF:000047">
    <property type="entry name" value="Actin, alpha skeletal muscle"/>
    <property type="match status" value="1"/>
</dbReference>
<dbReference type="FunFam" id="3.30.420.40:FF:000148">
    <property type="entry name" value="Actin, alpha skeletal muscle"/>
    <property type="match status" value="1"/>
</dbReference>
<dbReference type="Gene3D" id="3.90.640.10">
    <property type="entry name" value="Actin, Chain A, domain 4"/>
    <property type="match status" value="1"/>
</dbReference>
<keyword evidence="2" id="KW-0963">Cytoplasm</keyword>
<proteinExistence type="inferred from homology"/>
<name>A0A7S4KMT9_9EUKA</name>
<evidence type="ECO:0000256" key="5">
    <source>
        <dbReference type="ARBA" id="ARBA00023212"/>
    </source>
</evidence>
<evidence type="ECO:0000256" key="2">
    <source>
        <dbReference type="ARBA" id="ARBA00022490"/>
    </source>
</evidence>
<sequence>MSADEDEIPIVIDCGSGWCKAGFAGDDAPRSVYPPTVGRPPNPGGLVGMNSKDAYVGDEIGNMTHRNLKYRYPIENGVITNWDDMEKVWHHTFYNELRVAPEEHPVLLTERPVNPKENRKKMCELMFETFHVPSMYVAISAVLALYATGRTTGLVIDSGSGVTHTVPIYEGHIVEHATHRSDVCSGQDMTNYLLKLLEARGYSFTTMAERCIVEDIKEKLCYVALDPELEKQTWKCSSSELEKNYELPDGQIINVKDERYRVPEAFFSPTILGYEAPSFHTLVDLSIMKCDMEIRREMYSSILFAGGNTLFPGLGDRMQKELSDLAPSSTRIRVTTPPERRYSAWIGGSIFASLSSFSHLAISKDLYDEFGPRAVNIACI</sequence>
<organism evidence="7">
    <name type="scientific">Paramoeba aestuarina</name>
    <dbReference type="NCBI Taxonomy" id="180227"/>
    <lineage>
        <taxon>Eukaryota</taxon>
        <taxon>Amoebozoa</taxon>
        <taxon>Discosea</taxon>
        <taxon>Flabellinia</taxon>
        <taxon>Dactylopodida</taxon>
        <taxon>Paramoebidae</taxon>
        <taxon>Paramoeba</taxon>
    </lineage>
</organism>
<evidence type="ECO:0000256" key="3">
    <source>
        <dbReference type="ARBA" id="ARBA00022741"/>
    </source>
</evidence>
<dbReference type="AlphaFoldDB" id="A0A7S4KMT9"/>
<dbReference type="PRINTS" id="PR00190">
    <property type="entry name" value="ACTIN"/>
</dbReference>
<evidence type="ECO:0000313" key="7">
    <source>
        <dbReference type="EMBL" id="CAE2299903.1"/>
    </source>
</evidence>
<dbReference type="InterPro" id="IPR004000">
    <property type="entry name" value="Actin"/>
</dbReference>
<reference evidence="7" key="1">
    <citation type="submission" date="2021-01" db="EMBL/GenBank/DDBJ databases">
        <authorList>
            <person name="Corre E."/>
            <person name="Pelletier E."/>
            <person name="Niang G."/>
            <person name="Scheremetjew M."/>
            <person name="Finn R."/>
            <person name="Kale V."/>
            <person name="Holt S."/>
            <person name="Cochrane G."/>
            <person name="Meng A."/>
            <person name="Brown T."/>
            <person name="Cohen L."/>
        </authorList>
    </citation>
    <scope>NUCLEOTIDE SEQUENCE</scope>
    <source>
        <strain evidence="7">SoJaBio B1-5/56/2</strain>
    </source>
</reference>
<dbReference type="Gene3D" id="3.30.420.40">
    <property type="match status" value="2"/>
</dbReference>
<dbReference type="Pfam" id="PF00022">
    <property type="entry name" value="Actin"/>
    <property type="match status" value="1"/>
</dbReference>
<comment type="similarity">
    <text evidence="6">Belongs to the actin family.</text>
</comment>
<dbReference type="GO" id="GO:0005856">
    <property type="term" value="C:cytoskeleton"/>
    <property type="evidence" value="ECO:0007669"/>
    <property type="project" value="UniProtKB-SubCell"/>
</dbReference>
<dbReference type="InterPro" id="IPR043129">
    <property type="entry name" value="ATPase_NBD"/>
</dbReference>
<evidence type="ECO:0008006" key="8">
    <source>
        <dbReference type="Google" id="ProtNLM"/>
    </source>
</evidence>